<protein>
    <submittedName>
        <fullName evidence="1">Uncharacterized protein</fullName>
    </submittedName>
</protein>
<dbReference type="PATRIC" id="fig|1265738.3.peg.2926"/>
<sequence>MFRAFRGIGFQPVIHIPFSACGIAFKSRRGSRQDFRRPSSSSTWDRLAACRQRADPAETLDGLLIYSIFEN</sequence>
<proteinExistence type="predicted"/>
<dbReference type="AlphaFoldDB" id="M5S1U0"/>
<accession>M5S1U0</accession>
<keyword evidence="2" id="KW-1185">Reference proteome</keyword>
<comment type="caution">
    <text evidence="1">The sequence shown here is derived from an EMBL/GenBank/DDBJ whole genome shotgun (WGS) entry which is preliminary data.</text>
</comment>
<organism evidence="1 2">
    <name type="scientific">Rhodopirellula maiorica SM1</name>
    <dbReference type="NCBI Taxonomy" id="1265738"/>
    <lineage>
        <taxon>Bacteria</taxon>
        <taxon>Pseudomonadati</taxon>
        <taxon>Planctomycetota</taxon>
        <taxon>Planctomycetia</taxon>
        <taxon>Pirellulales</taxon>
        <taxon>Pirellulaceae</taxon>
        <taxon>Novipirellula</taxon>
    </lineage>
</organism>
<evidence type="ECO:0000313" key="1">
    <source>
        <dbReference type="EMBL" id="EMI20144.1"/>
    </source>
</evidence>
<reference evidence="1 2" key="1">
    <citation type="journal article" date="2013" name="Mar. Genomics">
        <title>Expression of sulfatases in Rhodopirellula baltica and the diversity of sulfatases in the genus Rhodopirellula.</title>
        <authorList>
            <person name="Wegner C.E."/>
            <person name="Richter-Heitmann T."/>
            <person name="Klindworth A."/>
            <person name="Klockow C."/>
            <person name="Richter M."/>
            <person name="Achstetter T."/>
            <person name="Glockner F.O."/>
            <person name="Harder J."/>
        </authorList>
    </citation>
    <scope>NUCLEOTIDE SEQUENCE [LARGE SCALE GENOMIC DNA]</scope>
    <source>
        <strain evidence="1 2">SM1</strain>
    </source>
</reference>
<dbReference type="EMBL" id="ANOG01000419">
    <property type="protein sequence ID" value="EMI20144.1"/>
    <property type="molecule type" value="Genomic_DNA"/>
</dbReference>
<evidence type="ECO:0000313" key="2">
    <source>
        <dbReference type="Proteomes" id="UP000011991"/>
    </source>
</evidence>
<name>M5S1U0_9BACT</name>
<gene>
    <name evidence="1" type="ORF">RMSM_02932</name>
</gene>
<dbReference type="Proteomes" id="UP000011991">
    <property type="component" value="Unassembled WGS sequence"/>
</dbReference>